<protein>
    <submittedName>
        <fullName evidence="1">Uncharacterized protein</fullName>
    </submittedName>
</protein>
<evidence type="ECO:0000313" key="2">
    <source>
        <dbReference type="Proteomes" id="UP000275078"/>
    </source>
</evidence>
<reference evidence="1 2" key="1">
    <citation type="journal article" date="2018" name="Nat. Ecol. Evol.">
        <title>Pezizomycetes genomes reveal the molecular basis of ectomycorrhizal truffle lifestyle.</title>
        <authorList>
            <person name="Murat C."/>
            <person name="Payen T."/>
            <person name="Noel B."/>
            <person name="Kuo A."/>
            <person name="Morin E."/>
            <person name="Chen J."/>
            <person name="Kohler A."/>
            <person name="Krizsan K."/>
            <person name="Balestrini R."/>
            <person name="Da Silva C."/>
            <person name="Montanini B."/>
            <person name="Hainaut M."/>
            <person name="Levati E."/>
            <person name="Barry K.W."/>
            <person name="Belfiori B."/>
            <person name="Cichocki N."/>
            <person name="Clum A."/>
            <person name="Dockter R.B."/>
            <person name="Fauchery L."/>
            <person name="Guy J."/>
            <person name="Iotti M."/>
            <person name="Le Tacon F."/>
            <person name="Lindquist E.A."/>
            <person name="Lipzen A."/>
            <person name="Malagnac F."/>
            <person name="Mello A."/>
            <person name="Molinier V."/>
            <person name="Miyauchi S."/>
            <person name="Poulain J."/>
            <person name="Riccioni C."/>
            <person name="Rubini A."/>
            <person name="Sitrit Y."/>
            <person name="Splivallo R."/>
            <person name="Traeger S."/>
            <person name="Wang M."/>
            <person name="Zifcakova L."/>
            <person name="Wipf D."/>
            <person name="Zambonelli A."/>
            <person name="Paolocci F."/>
            <person name="Nowrousian M."/>
            <person name="Ottonello S."/>
            <person name="Baldrian P."/>
            <person name="Spatafora J.W."/>
            <person name="Henrissat B."/>
            <person name="Nagy L.G."/>
            <person name="Aury J.M."/>
            <person name="Wincker P."/>
            <person name="Grigoriev I.V."/>
            <person name="Bonfante P."/>
            <person name="Martin F.M."/>
        </authorList>
    </citation>
    <scope>NUCLEOTIDE SEQUENCE [LARGE SCALE GENOMIC DNA]</scope>
    <source>
        <strain evidence="1 2">RN42</strain>
    </source>
</reference>
<proteinExistence type="predicted"/>
<dbReference type="Proteomes" id="UP000275078">
    <property type="component" value="Unassembled WGS sequence"/>
</dbReference>
<organism evidence="1 2">
    <name type="scientific">Ascobolus immersus RN42</name>
    <dbReference type="NCBI Taxonomy" id="1160509"/>
    <lineage>
        <taxon>Eukaryota</taxon>
        <taxon>Fungi</taxon>
        <taxon>Dikarya</taxon>
        <taxon>Ascomycota</taxon>
        <taxon>Pezizomycotina</taxon>
        <taxon>Pezizomycetes</taxon>
        <taxon>Pezizales</taxon>
        <taxon>Ascobolaceae</taxon>
        <taxon>Ascobolus</taxon>
    </lineage>
</organism>
<gene>
    <name evidence="1" type="ORF">BJ508DRAFT_379771</name>
</gene>
<dbReference type="EMBL" id="ML119755">
    <property type="protein sequence ID" value="RPA75860.1"/>
    <property type="molecule type" value="Genomic_DNA"/>
</dbReference>
<sequence length="244" mass="27187">MDDMQCSDPAELDPIVHSLPIRFIRVPAGVKLATLQHHKPISSLRGLPKEIQTKLNGNLVQLVYPAERLPPDAEPGDVDKYQNVLEGKMSMSENQATPNQARSAWLGNFTPDGLNLLPLTGGEAHLELTLRWLDLDLEAKKRALAKEAEADAPPAEIKGVLLSAARKEIGTTPLQEVYNEKRNQNWRRLKVMAPETTETMQIMDVLRGDNIKLEPMDKGKGKAVEIEGLDDVDWKEEDADAMRD</sequence>
<accession>A0A3N4HVI4</accession>
<evidence type="ECO:0000313" key="1">
    <source>
        <dbReference type="EMBL" id="RPA75860.1"/>
    </source>
</evidence>
<keyword evidence="2" id="KW-1185">Reference proteome</keyword>
<dbReference type="AlphaFoldDB" id="A0A3N4HVI4"/>
<name>A0A3N4HVI4_ASCIM</name>